<dbReference type="RefSeq" id="WP_144539859.1">
    <property type="nucleotide sequence ID" value="NZ_CBCSDC010000009.1"/>
</dbReference>
<dbReference type="GO" id="GO:0009847">
    <property type="term" value="P:spore germination"/>
    <property type="evidence" value="ECO:0007669"/>
    <property type="project" value="UniProtKB-UniRule"/>
</dbReference>
<dbReference type="EMBL" id="VLKI01000001">
    <property type="protein sequence ID" value="TWH91252.1"/>
    <property type="molecule type" value="Genomic_DNA"/>
</dbReference>
<keyword evidence="5" id="KW-1133">Transmembrane helix</keyword>
<dbReference type="GO" id="GO:0005886">
    <property type="term" value="C:plasma membrane"/>
    <property type="evidence" value="ECO:0007669"/>
    <property type="project" value="UniProtKB-SubCell"/>
</dbReference>
<dbReference type="PANTHER" id="PTHR22550">
    <property type="entry name" value="SPORE GERMINATION PROTEIN"/>
    <property type="match status" value="1"/>
</dbReference>
<dbReference type="OrthoDB" id="9772630at2"/>
<feature type="transmembrane region" description="Helical" evidence="5">
    <location>
        <begin position="426"/>
        <end position="454"/>
    </location>
</feature>
<evidence type="ECO:0000313" key="7">
    <source>
        <dbReference type="Proteomes" id="UP000318667"/>
    </source>
</evidence>
<dbReference type="PANTHER" id="PTHR22550:SF16">
    <property type="entry name" value="SPORE GERMINATION PROTEIN"/>
    <property type="match status" value="1"/>
</dbReference>
<dbReference type="PIRSF" id="PIRSF005690">
    <property type="entry name" value="GerBA"/>
    <property type="match status" value="1"/>
</dbReference>
<keyword evidence="7" id="KW-1185">Reference proteome</keyword>
<evidence type="ECO:0000256" key="3">
    <source>
        <dbReference type="ARBA" id="ARBA00023136"/>
    </source>
</evidence>
<accession>A0A562K760</accession>
<evidence type="ECO:0000313" key="6">
    <source>
        <dbReference type="EMBL" id="TWH91252.1"/>
    </source>
</evidence>
<organism evidence="6 7">
    <name type="scientific">Cytobacillus oceanisediminis</name>
    <dbReference type="NCBI Taxonomy" id="665099"/>
    <lineage>
        <taxon>Bacteria</taxon>
        <taxon>Bacillati</taxon>
        <taxon>Bacillota</taxon>
        <taxon>Bacilli</taxon>
        <taxon>Bacillales</taxon>
        <taxon>Bacillaceae</taxon>
        <taxon>Cytobacillus</taxon>
    </lineage>
</organism>
<evidence type="ECO:0000256" key="1">
    <source>
        <dbReference type="ARBA" id="ARBA00004141"/>
    </source>
</evidence>
<comment type="similarity">
    <text evidence="2 4">Belongs to the GerABKA family.</text>
</comment>
<dbReference type="Proteomes" id="UP000318667">
    <property type="component" value="Unassembled WGS sequence"/>
</dbReference>
<feature type="transmembrane region" description="Helical" evidence="5">
    <location>
        <begin position="303"/>
        <end position="323"/>
    </location>
</feature>
<name>A0A562K760_9BACI</name>
<dbReference type="Pfam" id="PF03323">
    <property type="entry name" value="GerA"/>
    <property type="match status" value="1"/>
</dbReference>
<keyword evidence="5" id="KW-0812">Transmembrane</keyword>
<reference evidence="6 7" key="1">
    <citation type="journal article" date="2015" name="Stand. Genomic Sci.">
        <title>Genomic Encyclopedia of Bacterial and Archaeal Type Strains, Phase III: the genomes of soil and plant-associated and newly described type strains.</title>
        <authorList>
            <person name="Whitman W.B."/>
            <person name="Woyke T."/>
            <person name="Klenk H.P."/>
            <person name="Zhou Y."/>
            <person name="Lilburn T.G."/>
            <person name="Beck B.J."/>
            <person name="De Vos P."/>
            <person name="Vandamme P."/>
            <person name="Eisen J.A."/>
            <person name="Garrity G."/>
            <person name="Hugenholtz P."/>
            <person name="Kyrpides N.C."/>
        </authorList>
    </citation>
    <scope>NUCLEOTIDE SEQUENCE [LARGE SCALE GENOMIC DNA]</scope>
    <source>
        <strain evidence="6 7">CGMCC 1.10115</strain>
    </source>
</reference>
<dbReference type="InterPro" id="IPR004995">
    <property type="entry name" value="Spore_Ger"/>
</dbReference>
<protein>
    <submittedName>
        <fullName evidence="6">Spore germination protein</fullName>
    </submittedName>
</protein>
<comment type="caution">
    <text evidence="6">The sequence shown here is derived from an EMBL/GenBank/DDBJ whole genome shotgun (WGS) entry which is preliminary data.</text>
</comment>
<evidence type="ECO:0000256" key="5">
    <source>
        <dbReference type="SAM" id="Phobius"/>
    </source>
</evidence>
<gene>
    <name evidence="6" type="ORF">IQ19_00708</name>
</gene>
<feature type="transmembrane region" description="Helical" evidence="5">
    <location>
        <begin position="395"/>
        <end position="414"/>
    </location>
</feature>
<evidence type="ECO:0000256" key="4">
    <source>
        <dbReference type="PIRNR" id="PIRNR005690"/>
    </source>
</evidence>
<dbReference type="InterPro" id="IPR050768">
    <property type="entry name" value="UPF0353/GerABKA_families"/>
</dbReference>
<proteinExistence type="inferred from homology"/>
<keyword evidence="3 4" id="KW-0472">Membrane</keyword>
<sequence length="512" mass="57398">MKPFRRRKTNKKEIQSQQDANIILQSPFSSNIDVNVYILEQLFKDIPDLVMRHFLLSTGSNALLIYMKGLVDKEQVHLHVLRPLMNSNTISHGNIESVISVGKILKLEKWQKAEELIFNGFSILFIDGVPLAYAIETKGWPQRAIEEPATESTIKGAHQGFIETGVSNVALVRRYIQNRELKIKEFDVGRRSRTKLSVLYIEDLVHPEVLQELEDRIQQIDIDAILNTGELEELIEDNPFALFPQSLTTERPDGTASHLLQGRIAIIVDGSPSALIAPMTFTSFFQTVDDYSMRWTVASFIRLLRFGAFFIAVLLPALYIASISFHYEIIPVSLLISVGESRAVVPFPPIIEALLMELALEMMREAGLRLPAPVGQTVGIVGGIVIGQAAVEAGIVSNIMVIVVSITAISSFIIPNQDMATHIRLLRFPFMLISTLFGMVGIVIGIMIVMAHFVSLESLGTPYGSPIAPLRLSDWKDNFIRFPRWAMVNRPISARTTQLKRQKSKRNRGDQK</sequence>
<comment type="subcellular location">
    <subcellularLocation>
        <location evidence="4">Cell membrane</location>
    </subcellularLocation>
    <subcellularLocation>
        <location evidence="1">Membrane</location>
        <topology evidence="1">Multi-pass membrane protein</topology>
    </subcellularLocation>
</comment>
<dbReference type="AlphaFoldDB" id="A0A562K760"/>
<dbReference type="GeneID" id="65401981"/>
<evidence type="ECO:0000256" key="2">
    <source>
        <dbReference type="ARBA" id="ARBA00005278"/>
    </source>
</evidence>